<dbReference type="KEGG" id="lpav:PLANPX_0588"/>
<accession>A0A5K7X9H9</accession>
<keyword evidence="2" id="KW-1185">Reference proteome</keyword>
<evidence type="ECO:0000313" key="2">
    <source>
        <dbReference type="Proteomes" id="UP000326837"/>
    </source>
</evidence>
<dbReference type="Proteomes" id="UP000326837">
    <property type="component" value="Chromosome"/>
</dbReference>
<protein>
    <submittedName>
        <fullName evidence="1">Uncharacterized protein</fullName>
    </submittedName>
</protein>
<dbReference type="EMBL" id="AP021861">
    <property type="protein sequence ID" value="BBO30976.1"/>
    <property type="molecule type" value="Genomic_DNA"/>
</dbReference>
<evidence type="ECO:0000313" key="1">
    <source>
        <dbReference type="EMBL" id="BBO30976.1"/>
    </source>
</evidence>
<proteinExistence type="predicted"/>
<organism evidence="1 2">
    <name type="scientific">Lacipirellula parvula</name>
    <dbReference type="NCBI Taxonomy" id="2650471"/>
    <lineage>
        <taxon>Bacteria</taxon>
        <taxon>Pseudomonadati</taxon>
        <taxon>Planctomycetota</taxon>
        <taxon>Planctomycetia</taxon>
        <taxon>Pirellulales</taxon>
        <taxon>Lacipirellulaceae</taxon>
        <taxon>Lacipirellula</taxon>
    </lineage>
</organism>
<gene>
    <name evidence="1" type="ORF">PLANPX_0588</name>
</gene>
<sequence length="41" mass="4603">MKRSSRRVAFVSHSSFVILVSSLNRNRSGGSLSRGYYIDVI</sequence>
<name>A0A5K7X9H9_9BACT</name>
<reference evidence="2" key="1">
    <citation type="submission" date="2019-10" db="EMBL/GenBank/DDBJ databases">
        <title>Lacipirellula parvula gen. nov., sp. nov., representing a lineage of planctomycetes widespread in freshwater anoxic habitats, and description of the family Lacipirellulaceae.</title>
        <authorList>
            <person name="Dedysh S.N."/>
            <person name="Kulichevskaya I.S."/>
            <person name="Beletsky A.V."/>
            <person name="Rakitin A.L."/>
            <person name="Mardanov A.V."/>
            <person name="Ivanova A.A."/>
            <person name="Saltykova V.X."/>
            <person name="Rijpstra W.I.C."/>
            <person name="Sinninghe Damste J.S."/>
            <person name="Ravin N.V."/>
        </authorList>
    </citation>
    <scope>NUCLEOTIDE SEQUENCE [LARGE SCALE GENOMIC DNA]</scope>
    <source>
        <strain evidence="2">PX69</strain>
    </source>
</reference>
<dbReference type="AlphaFoldDB" id="A0A5K7X9H9"/>